<feature type="transmembrane region" description="Helical" evidence="1">
    <location>
        <begin position="35"/>
        <end position="57"/>
    </location>
</feature>
<comment type="caution">
    <text evidence="3">The sequence shown here is derived from an EMBL/GenBank/DDBJ whole genome shotgun (WGS) entry which is preliminary data.</text>
</comment>
<dbReference type="Pfam" id="PF02517">
    <property type="entry name" value="Rce1-like"/>
    <property type="match status" value="1"/>
</dbReference>
<organism evidence="3 4">
    <name type="scientific">Kangiella marina</name>
    <dbReference type="NCBI Taxonomy" id="1079178"/>
    <lineage>
        <taxon>Bacteria</taxon>
        <taxon>Pseudomonadati</taxon>
        <taxon>Pseudomonadota</taxon>
        <taxon>Gammaproteobacteria</taxon>
        <taxon>Kangiellales</taxon>
        <taxon>Kangiellaceae</taxon>
        <taxon>Kangiella</taxon>
    </lineage>
</organism>
<feature type="transmembrane region" description="Helical" evidence="1">
    <location>
        <begin position="196"/>
        <end position="220"/>
    </location>
</feature>
<keyword evidence="4" id="KW-1185">Reference proteome</keyword>
<reference evidence="4" key="1">
    <citation type="journal article" date="2019" name="Int. J. Syst. Evol. Microbiol.">
        <title>The Global Catalogue of Microorganisms (GCM) 10K type strain sequencing project: providing services to taxonomists for standard genome sequencing and annotation.</title>
        <authorList>
            <consortium name="The Broad Institute Genomics Platform"/>
            <consortium name="The Broad Institute Genome Sequencing Center for Infectious Disease"/>
            <person name="Wu L."/>
            <person name="Ma J."/>
        </authorList>
    </citation>
    <scope>NUCLEOTIDE SEQUENCE [LARGE SCALE GENOMIC DNA]</scope>
    <source>
        <strain evidence="4">JCM 17728</strain>
    </source>
</reference>
<evidence type="ECO:0000313" key="4">
    <source>
        <dbReference type="Proteomes" id="UP001501011"/>
    </source>
</evidence>
<feature type="domain" description="CAAX prenyl protease 2/Lysostaphin resistance protein A-like" evidence="2">
    <location>
        <begin position="73"/>
        <end position="170"/>
    </location>
</feature>
<dbReference type="PANTHER" id="PTHR39430">
    <property type="entry name" value="MEMBRANE-ASSOCIATED PROTEASE-RELATED"/>
    <property type="match status" value="1"/>
</dbReference>
<evidence type="ECO:0000259" key="2">
    <source>
        <dbReference type="Pfam" id="PF02517"/>
    </source>
</evidence>
<name>A0ABP8IL01_9GAMM</name>
<sequence>MIGIILLAITWLLLRLEHKGLNEIGLNKPTQRSIEFIVGLILAALFCFAQNGLLALAGNFSWELNPQYSFNTALDSLRWILNSVLYEELLFRGYLLYKAIHYLGPKAACIVSAVAFGVYHWFTYEVIGNPVAMGYVFILTAIPGFMFSYAFLKTRSIILPIGLHLGWNIFNILVFSKGPVGEQLLLTNPALTTESIDGWSALFINLIIPLLLPLVVILFLKFSSQYNKQ</sequence>
<accession>A0ABP8IL01</accession>
<keyword evidence="1" id="KW-1133">Transmembrane helix</keyword>
<dbReference type="PANTHER" id="PTHR39430:SF1">
    <property type="entry name" value="PROTEASE"/>
    <property type="match status" value="1"/>
</dbReference>
<feature type="transmembrane region" description="Helical" evidence="1">
    <location>
        <begin position="157"/>
        <end position="176"/>
    </location>
</feature>
<dbReference type="Proteomes" id="UP001501011">
    <property type="component" value="Unassembled WGS sequence"/>
</dbReference>
<dbReference type="InterPro" id="IPR003675">
    <property type="entry name" value="Rce1/LyrA-like_dom"/>
</dbReference>
<dbReference type="RefSeq" id="WP_345292576.1">
    <property type="nucleotide sequence ID" value="NZ_BAABFV010000001.1"/>
</dbReference>
<dbReference type="EMBL" id="BAABFV010000001">
    <property type="protein sequence ID" value="GAA4361527.1"/>
    <property type="molecule type" value="Genomic_DNA"/>
</dbReference>
<feature type="transmembrane region" description="Helical" evidence="1">
    <location>
        <begin position="134"/>
        <end position="152"/>
    </location>
</feature>
<evidence type="ECO:0000256" key="1">
    <source>
        <dbReference type="SAM" id="Phobius"/>
    </source>
</evidence>
<keyword evidence="1" id="KW-0472">Membrane</keyword>
<gene>
    <name evidence="3" type="ORF">GCM10023151_14860</name>
</gene>
<proteinExistence type="predicted"/>
<evidence type="ECO:0000313" key="3">
    <source>
        <dbReference type="EMBL" id="GAA4361527.1"/>
    </source>
</evidence>
<protein>
    <recommendedName>
        <fullName evidence="2">CAAX prenyl protease 2/Lysostaphin resistance protein A-like domain-containing protein</fullName>
    </recommendedName>
</protein>
<keyword evidence="1" id="KW-0812">Transmembrane</keyword>